<name>A0A2I4Q1S3_BPK1E</name>
<evidence type="ECO:0000313" key="1">
    <source>
        <dbReference type="EMBL" id="AQY55007.1"/>
    </source>
</evidence>
<protein>
    <submittedName>
        <fullName evidence="1">Collar protein</fullName>
    </submittedName>
</protein>
<dbReference type="EMBL" id="KY435490">
    <property type="protein sequence ID" value="AQY55007.1"/>
    <property type="molecule type" value="Genomic_DNA"/>
</dbReference>
<organismHost>
    <name type="scientific">Escherichia coli</name>
    <dbReference type="NCBI Taxonomy" id="562"/>
</organismHost>
<accession>A0A2I4Q1S3</accession>
<reference evidence="1" key="1">
    <citation type="submission" date="2017-01" db="EMBL/GenBank/DDBJ databases">
        <title>Kinetics of targeted phage rescue in a rapidly developing systemic mouse model of the meningitis causing Escherichia coli K1 strain IHE3034.</title>
        <authorList>
            <person name="Schneider G."/>
            <person name="Szentes N."/>
            <person name="Horvath M."/>
            <person name="Dorn A."/>
            <person name="Nagy G."/>
            <person name="Doffkay Z."/>
            <person name="Maroti G."/>
            <person name="Rakhely G."/>
            <person name="Kovacs T."/>
        </authorList>
    </citation>
    <scope>NUCLEOTIDE SEQUENCE [LARGE SCALE GENOMIC DNA]</scope>
</reference>
<dbReference type="Proteomes" id="UP000240551">
    <property type="component" value="Segment"/>
</dbReference>
<organism evidence="1">
    <name type="scientific">Escherichia phage K1E</name>
    <name type="common">Bacteriophage K1E</name>
    <dbReference type="NCBI Taxonomy" id="344022"/>
    <lineage>
        <taxon>Viruses</taxon>
        <taxon>Duplodnaviria</taxon>
        <taxon>Heunggongvirae</taxon>
        <taxon>Uroviricota</taxon>
        <taxon>Caudoviricetes</taxon>
        <taxon>Autographivirales</taxon>
        <taxon>Autosignataviridae</taxon>
        <taxon>Molineuxvirinae</taxon>
        <taxon>Vectrevirus</taxon>
    </lineage>
</organism>
<proteinExistence type="predicted"/>
<sequence length="61" mass="7115">MKQSTDLEYGGKRSKIPKLWEKFSTKRSSFLDRAKHYSKLTLPYLMNDKGDNETSQMDGKV</sequence>